<protein>
    <submittedName>
        <fullName evidence="1">Uncharacterized protein</fullName>
    </submittedName>
</protein>
<reference evidence="1 2" key="1">
    <citation type="submission" date="2015-07" db="EMBL/GenBank/DDBJ databases">
        <title>Foodborne Vibrio parahaemolyticus Isolates.</title>
        <authorList>
            <person name="Ronholm J."/>
            <person name="Petronella N."/>
            <person name="Kenwell R."/>
            <person name="Banerjee S."/>
        </authorList>
    </citation>
    <scope>NUCLEOTIDE SEQUENCE [LARGE SCALE GENOMIC DNA]</scope>
    <source>
        <strain evidence="1 2">HS-06-05</strain>
    </source>
</reference>
<proteinExistence type="predicted"/>
<organism evidence="1 2">
    <name type="scientific">Vibrio parahaemolyticus</name>
    <dbReference type="NCBI Taxonomy" id="670"/>
    <lineage>
        <taxon>Bacteria</taxon>
        <taxon>Pseudomonadati</taxon>
        <taxon>Pseudomonadota</taxon>
        <taxon>Gammaproteobacteria</taxon>
        <taxon>Vibrionales</taxon>
        <taxon>Vibrionaceae</taxon>
        <taxon>Vibrio</taxon>
    </lineage>
</organism>
<evidence type="ECO:0000313" key="1">
    <source>
        <dbReference type="EMBL" id="KOY40418.1"/>
    </source>
</evidence>
<name>A0AAW3IYF6_VIBPH</name>
<dbReference type="Proteomes" id="UP000037697">
    <property type="component" value="Unassembled WGS sequence"/>
</dbReference>
<accession>A0AAW3IYF6</accession>
<sequence length="181" mass="20676">MNSATKVIKKPQILYIDVGPLLLSTTYLNQHPDMRTVIERSLSIPMADYLRQISLDPKGVILLNNLSNQYNIFLFPLGSVFKREFLIAQGIKRSCLAPEQTGNLRLDDNDMIRMMLSHAYKSNADWRVVGDLYLNEVEQSSQLFTKRYIKADNINGVTEQVIEKIKVSFKTPMTNSLMNCS</sequence>
<evidence type="ECO:0000313" key="2">
    <source>
        <dbReference type="Proteomes" id="UP000037697"/>
    </source>
</evidence>
<dbReference type="RefSeq" id="WP_053320565.1">
    <property type="nucleotide sequence ID" value="NZ_JANFUC010000001.1"/>
</dbReference>
<dbReference type="AlphaFoldDB" id="A0AAW3IYF6"/>
<gene>
    <name evidence="1" type="ORF">ACX05_05685</name>
</gene>
<comment type="caution">
    <text evidence="1">The sequence shown here is derived from an EMBL/GenBank/DDBJ whole genome shotgun (WGS) entry which is preliminary data.</text>
</comment>
<dbReference type="EMBL" id="LIRS01000032">
    <property type="protein sequence ID" value="KOY40418.1"/>
    <property type="molecule type" value="Genomic_DNA"/>
</dbReference>